<evidence type="ECO:0000313" key="14">
    <source>
        <dbReference type="Proteomes" id="UP000776983"/>
    </source>
</evidence>
<keyword evidence="8" id="KW-1133">Transmembrane helix</keyword>
<dbReference type="InterPro" id="IPR005628">
    <property type="entry name" value="GspK"/>
</dbReference>
<sequence>MAVIVALLVVLAAAVVTTRIIEEQGLLARTLASERERAQAEWMLRGGMDWSRAILRFDAQTNATTRLDGIWAQPIVNLPVGSASNPEQALFTGQVEDELSKFNLRNLAQDGLIQPQALQELVRLFESLRIPAEVADNVAQRMAASQYGAESEPSAPGLQFVSDLAGVPGMTPVALATVSPFLTLLPSTTKVNVNTASAEVLAAVVPGMDLARARSVVLERDKGVWFNNVADFVNRLQLSGDEPGQRLAVQSQWFRVSGEIAGDQTLVAMQGLLYRADQEAAPTVRWISY</sequence>
<dbReference type="PIRSF" id="PIRSF002786">
    <property type="entry name" value="XcpX"/>
    <property type="match status" value="1"/>
</dbReference>
<dbReference type="InterPro" id="IPR038072">
    <property type="entry name" value="GspK_central_sf"/>
</dbReference>
<dbReference type="InterPro" id="IPR049031">
    <property type="entry name" value="T2SSK_SAM-like_1st"/>
</dbReference>
<evidence type="ECO:0000256" key="2">
    <source>
        <dbReference type="ARBA" id="ARBA00007246"/>
    </source>
</evidence>
<dbReference type="NCBIfam" id="NF037980">
    <property type="entry name" value="T2SS_GspK"/>
    <property type="match status" value="1"/>
</dbReference>
<dbReference type="SUPFAM" id="SSF54523">
    <property type="entry name" value="Pili subunits"/>
    <property type="match status" value="1"/>
</dbReference>
<keyword evidence="9 10" id="KW-0472">Membrane</keyword>
<dbReference type="EMBL" id="JACDXW010000005">
    <property type="protein sequence ID" value="MCB5364385.1"/>
    <property type="molecule type" value="Genomic_DNA"/>
</dbReference>
<dbReference type="SUPFAM" id="SSF158544">
    <property type="entry name" value="GspK insert domain-like"/>
    <property type="match status" value="1"/>
</dbReference>
<dbReference type="Pfam" id="PF03934">
    <property type="entry name" value="T2SSK"/>
    <property type="match status" value="1"/>
</dbReference>
<keyword evidence="14" id="KW-1185">Reference proteome</keyword>
<evidence type="ECO:0000256" key="4">
    <source>
        <dbReference type="ARBA" id="ARBA00022475"/>
    </source>
</evidence>
<dbReference type="Gene3D" id="1.10.40.60">
    <property type="entry name" value="EpsJ-like"/>
    <property type="match status" value="2"/>
</dbReference>
<dbReference type="PANTHER" id="PTHR38831">
    <property type="entry name" value="TYPE II SECRETION SYSTEM PROTEIN K"/>
    <property type="match status" value="1"/>
</dbReference>
<evidence type="ECO:0000256" key="6">
    <source>
        <dbReference type="ARBA" id="ARBA00022692"/>
    </source>
</evidence>
<feature type="domain" description="T2SS protein K second SAM-like" evidence="11">
    <location>
        <begin position="191"/>
        <end position="249"/>
    </location>
</feature>
<keyword evidence="6" id="KW-0812">Transmembrane</keyword>
<evidence type="ECO:0000256" key="1">
    <source>
        <dbReference type="ARBA" id="ARBA00004533"/>
    </source>
</evidence>
<gene>
    <name evidence="13" type="primary">gspK</name>
    <name evidence="13" type="ORF">H0484_11560</name>
</gene>
<name>A0ABS8CEB7_9BURK</name>
<reference evidence="13 14" key="1">
    <citation type="submission" date="2020-07" db="EMBL/GenBank/DDBJ databases">
        <title>Pusillimonas sp. nov., isolated from poultry manure in Taiwan.</title>
        <authorList>
            <person name="Lin S.-Y."/>
            <person name="Tang Y.-S."/>
            <person name="Young C.-C."/>
        </authorList>
    </citation>
    <scope>NUCLEOTIDE SEQUENCE [LARGE SCALE GENOMIC DNA]</scope>
    <source>
        <strain evidence="13 14">CC-YST705</strain>
    </source>
</reference>
<organism evidence="13 14">
    <name type="scientific">Mesopusillimonas faecipullorum</name>
    <dbReference type="NCBI Taxonomy" id="2755040"/>
    <lineage>
        <taxon>Bacteria</taxon>
        <taxon>Pseudomonadati</taxon>
        <taxon>Pseudomonadota</taxon>
        <taxon>Betaproteobacteria</taxon>
        <taxon>Burkholderiales</taxon>
        <taxon>Alcaligenaceae</taxon>
        <taxon>Mesopusillimonas</taxon>
    </lineage>
</organism>
<evidence type="ECO:0000256" key="9">
    <source>
        <dbReference type="ARBA" id="ARBA00023136"/>
    </source>
</evidence>
<keyword evidence="3 10" id="KW-0813">Transport</keyword>
<evidence type="ECO:0000259" key="11">
    <source>
        <dbReference type="Pfam" id="PF03934"/>
    </source>
</evidence>
<proteinExistence type="inferred from homology"/>
<dbReference type="Proteomes" id="UP000776983">
    <property type="component" value="Unassembled WGS sequence"/>
</dbReference>
<comment type="caution">
    <text evidence="13">The sequence shown here is derived from an EMBL/GenBank/DDBJ whole genome shotgun (WGS) entry which is preliminary data.</text>
</comment>
<protein>
    <recommendedName>
        <fullName evidence="10">Type II secretion system protein K</fullName>
    </recommendedName>
</protein>
<comment type="similarity">
    <text evidence="2 10">Belongs to the GSP K family.</text>
</comment>
<dbReference type="SUPFAM" id="SSF47781">
    <property type="entry name" value="RuvA domain 2-like"/>
    <property type="match status" value="1"/>
</dbReference>
<feature type="domain" description="T2SS protein K first SAM-like" evidence="12">
    <location>
        <begin position="100"/>
        <end position="186"/>
    </location>
</feature>
<dbReference type="InterPro" id="IPR049179">
    <property type="entry name" value="T2SSK_SAM-like_2nd"/>
</dbReference>
<dbReference type="InterPro" id="IPR045584">
    <property type="entry name" value="Pilin-like"/>
</dbReference>
<evidence type="ECO:0000256" key="3">
    <source>
        <dbReference type="ARBA" id="ARBA00022448"/>
    </source>
</evidence>
<evidence type="ECO:0000256" key="7">
    <source>
        <dbReference type="ARBA" id="ARBA00022927"/>
    </source>
</evidence>
<keyword evidence="7" id="KW-0653">Protein transport</keyword>
<keyword evidence="5 10" id="KW-0997">Cell inner membrane</keyword>
<evidence type="ECO:0000256" key="5">
    <source>
        <dbReference type="ARBA" id="ARBA00022519"/>
    </source>
</evidence>
<accession>A0ABS8CEB7</accession>
<evidence type="ECO:0000256" key="10">
    <source>
        <dbReference type="PIRNR" id="PIRNR002786"/>
    </source>
</evidence>
<dbReference type="Pfam" id="PF21687">
    <property type="entry name" value="T2SSK_1st"/>
    <property type="match status" value="1"/>
</dbReference>
<evidence type="ECO:0000259" key="12">
    <source>
        <dbReference type="Pfam" id="PF21687"/>
    </source>
</evidence>
<dbReference type="Gene3D" id="3.30.1300.30">
    <property type="entry name" value="GSPII I/J protein-like"/>
    <property type="match status" value="1"/>
</dbReference>
<evidence type="ECO:0000256" key="8">
    <source>
        <dbReference type="ARBA" id="ARBA00022989"/>
    </source>
</evidence>
<keyword evidence="4 10" id="KW-1003">Cell membrane</keyword>
<evidence type="ECO:0000313" key="13">
    <source>
        <dbReference type="EMBL" id="MCB5364385.1"/>
    </source>
</evidence>
<dbReference type="InterPro" id="IPR010994">
    <property type="entry name" value="RuvA_2-like"/>
</dbReference>
<comment type="subcellular location">
    <subcellularLocation>
        <location evidence="1 10">Cell inner membrane</location>
    </subcellularLocation>
</comment>
<dbReference type="PANTHER" id="PTHR38831:SF1">
    <property type="entry name" value="TYPE II SECRETION SYSTEM PROTEIN K-RELATED"/>
    <property type="match status" value="1"/>
</dbReference>